<dbReference type="EMBL" id="LBQZ01000028">
    <property type="protein sequence ID" value="KKP88033.1"/>
    <property type="molecule type" value="Genomic_DNA"/>
</dbReference>
<organism evidence="2 3">
    <name type="scientific">Candidatus Nomurabacteria bacterium GW2011_GWC2_35_8</name>
    <dbReference type="NCBI Taxonomy" id="1618752"/>
    <lineage>
        <taxon>Bacteria</taxon>
        <taxon>Candidatus Nomuraibacteriota</taxon>
    </lineage>
</organism>
<dbReference type="GO" id="GO:0003677">
    <property type="term" value="F:DNA binding"/>
    <property type="evidence" value="ECO:0007669"/>
    <property type="project" value="InterPro"/>
</dbReference>
<name>A0A0G0D3U5_9BACT</name>
<dbReference type="Gene3D" id="3.30.70.1290">
    <property type="entry name" value="Transposase IS200-like"/>
    <property type="match status" value="1"/>
</dbReference>
<dbReference type="PANTHER" id="PTHR34322:SF2">
    <property type="entry name" value="TRANSPOSASE IS200-LIKE DOMAIN-CONTAINING PROTEIN"/>
    <property type="match status" value="1"/>
</dbReference>
<evidence type="ECO:0000313" key="3">
    <source>
        <dbReference type="Proteomes" id="UP000034798"/>
    </source>
</evidence>
<evidence type="ECO:0000313" key="2">
    <source>
        <dbReference type="EMBL" id="KKP88033.1"/>
    </source>
</evidence>
<dbReference type="PANTHER" id="PTHR34322">
    <property type="entry name" value="TRANSPOSASE, Y1_TNP DOMAIN-CONTAINING"/>
    <property type="match status" value="1"/>
</dbReference>
<reference evidence="2 3" key="1">
    <citation type="journal article" date="2015" name="Nature">
        <title>rRNA introns, odd ribosomes, and small enigmatic genomes across a large radiation of phyla.</title>
        <authorList>
            <person name="Brown C.T."/>
            <person name="Hug L.A."/>
            <person name="Thomas B.C."/>
            <person name="Sharon I."/>
            <person name="Castelle C.J."/>
            <person name="Singh A."/>
            <person name="Wilkins M.J."/>
            <person name="Williams K.H."/>
            <person name="Banfield J.F."/>
        </authorList>
    </citation>
    <scope>NUCLEOTIDE SEQUENCE [LARGE SCALE GENOMIC DNA]</scope>
</reference>
<proteinExistence type="predicted"/>
<dbReference type="InterPro" id="IPR036515">
    <property type="entry name" value="Transposase_17_sf"/>
</dbReference>
<dbReference type="GO" id="GO:0004803">
    <property type="term" value="F:transposase activity"/>
    <property type="evidence" value="ECO:0007669"/>
    <property type="project" value="InterPro"/>
</dbReference>
<dbReference type="GO" id="GO:0006313">
    <property type="term" value="P:DNA transposition"/>
    <property type="evidence" value="ECO:0007669"/>
    <property type="project" value="InterPro"/>
</dbReference>
<dbReference type="Proteomes" id="UP000034798">
    <property type="component" value="Unassembled WGS sequence"/>
</dbReference>
<comment type="caution">
    <text evidence="2">The sequence shown here is derived from an EMBL/GenBank/DDBJ whole genome shotgun (WGS) entry which is preliminary data.</text>
</comment>
<evidence type="ECO:0000259" key="1">
    <source>
        <dbReference type="SMART" id="SM01321"/>
    </source>
</evidence>
<dbReference type="InterPro" id="IPR002686">
    <property type="entry name" value="Transposase_17"/>
</dbReference>
<accession>A0A0G0D3U5</accession>
<feature type="domain" description="Transposase IS200-like" evidence="1">
    <location>
        <begin position="7"/>
        <end position="154"/>
    </location>
</feature>
<dbReference type="AlphaFoldDB" id="A0A0G0D3U5"/>
<gene>
    <name evidence="2" type="ORF">UR91_C0028G0003</name>
</gene>
<dbReference type="SUPFAM" id="SSF143422">
    <property type="entry name" value="Transposase IS200-like"/>
    <property type="match status" value="1"/>
</dbReference>
<dbReference type="SMART" id="SM01321">
    <property type="entry name" value="Y1_Tnp"/>
    <property type="match status" value="1"/>
</dbReference>
<dbReference type="Pfam" id="PF01797">
    <property type="entry name" value="Y1_Tnp"/>
    <property type="match status" value="1"/>
</dbReference>
<sequence length="226" mass="26931">MKRDNISVDEYYHIFNRGVGKKIIFKDDRDRIRFLFLILYFQAENNFPQISRIISLYVKHRVFDTVGDITKHVISKRFVELASFALMPNHFHLIVKEVKEGGMGKYMQRVLNSYTKYFNTRYGVSGHLFQGPYKAVHVEDNEQLLHLSAYVHLNPKKLNEWRRKEDDFPWSSYQDYVKENRWGELLYNDIIIGQFRNIKEYIDFVQTSGVKEINDELALDCQTSDV</sequence>
<protein>
    <recommendedName>
        <fullName evidence="1">Transposase IS200-like domain-containing protein</fullName>
    </recommendedName>
</protein>